<feature type="domain" description="AAA protein C-terminal winged helix" evidence="11">
    <location>
        <begin position="732"/>
        <end position="847"/>
    </location>
</feature>
<dbReference type="GO" id="GO:0016020">
    <property type="term" value="C:membrane"/>
    <property type="evidence" value="ECO:0007669"/>
    <property type="project" value="UniProtKB-SubCell"/>
</dbReference>
<keyword evidence="4 8" id="KW-0812">Transmembrane</keyword>
<dbReference type="AlphaFoldDB" id="A0A8J2MVZ4"/>
<dbReference type="PANTHER" id="PTHR36168:SF4">
    <property type="entry name" value="ORC1-LIKE AAA ATPASE DOMAIN-CONTAINING PROTEIN"/>
    <property type="match status" value="1"/>
</dbReference>
<feature type="transmembrane region" description="Helical" evidence="8">
    <location>
        <begin position="257"/>
        <end position="279"/>
    </location>
</feature>
<evidence type="ECO:0000256" key="3">
    <source>
        <dbReference type="ARBA" id="ARBA00022448"/>
    </source>
</evidence>
<feature type="transmembrane region" description="Helical" evidence="8">
    <location>
        <begin position="413"/>
        <end position="434"/>
    </location>
</feature>
<evidence type="ECO:0000259" key="11">
    <source>
        <dbReference type="Pfam" id="PF24913"/>
    </source>
</evidence>
<dbReference type="GeneID" id="67015652"/>
<evidence type="ECO:0000256" key="6">
    <source>
        <dbReference type="ARBA" id="ARBA00023136"/>
    </source>
</evidence>
<proteinExistence type="inferred from homology"/>
<feature type="domain" description="Orc1-like AAA ATPase" evidence="10">
    <location>
        <begin position="488"/>
        <end position="628"/>
    </location>
</feature>
<dbReference type="InterPro" id="IPR056808">
    <property type="entry name" value="HTH_AAA"/>
</dbReference>
<reference evidence="12" key="1">
    <citation type="submission" date="2021-05" db="EMBL/GenBank/DDBJ databases">
        <authorList>
            <person name="Stam R."/>
        </authorList>
    </citation>
    <scope>NUCLEOTIDE SEQUENCE</scope>
    <source>
        <strain evidence="12">CS162</strain>
    </source>
</reference>
<dbReference type="Pfam" id="PF13191">
    <property type="entry name" value="AAA_16"/>
    <property type="match status" value="1"/>
</dbReference>
<organism evidence="12 13">
    <name type="scientific">Alternaria atra</name>
    <dbReference type="NCBI Taxonomy" id="119953"/>
    <lineage>
        <taxon>Eukaryota</taxon>
        <taxon>Fungi</taxon>
        <taxon>Dikarya</taxon>
        <taxon>Ascomycota</taxon>
        <taxon>Pezizomycotina</taxon>
        <taxon>Dothideomycetes</taxon>
        <taxon>Pleosporomycetidae</taxon>
        <taxon>Pleosporales</taxon>
        <taxon>Pleosporineae</taxon>
        <taxon>Pleosporaceae</taxon>
        <taxon>Alternaria</taxon>
        <taxon>Alternaria sect. Ulocladioides</taxon>
    </lineage>
</organism>
<comment type="caution">
    <text evidence="12">The sequence shown here is derived from an EMBL/GenBank/DDBJ whole genome shotgun (WGS) entry which is preliminary data.</text>
</comment>
<keyword evidence="3" id="KW-0813">Transport</keyword>
<name>A0A8J2MVZ4_9PLEO</name>
<feature type="region of interest" description="Disordered" evidence="7">
    <location>
        <begin position="142"/>
        <end position="167"/>
    </location>
</feature>
<evidence type="ECO:0000256" key="5">
    <source>
        <dbReference type="ARBA" id="ARBA00022989"/>
    </source>
</evidence>
<evidence type="ECO:0008006" key="14">
    <source>
        <dbReference type="Google" id="ProtNLM"/>
    </source>
</evidence>
<evidence type="ECO:0000313" key="12">
    <source>
        <dbReference type="EMBL" id="CAG5138612.1"/>
    </source>
</evidence>
<feature type="region of interest" description="Disordered" evidence="7">
    <location>
        <begin position="376"/>
        <end position="407"/>
    </location>
</feature>
<dbReference type="Pfam" id="PF06963">
    <property type="entry name" value="FPN1"/>
    <property type="match status" value="1"/>
</dbReference>
<feature type="compositionally biased region" description="Polar residues" evidence="7">
    <location>
        <begin position="146"/>
        <end position="156"/>
    </location>
</feature>
<comment type="subcellular location">
    <subcellularLocation>
        <location evidence="1">Membrane</location>
        <topology evidence="1">Multi-pass membrane protein</topology>
    </subcellularLocation>
</comment>
<evidence type="ECO:0000259" key="10">
    <source>
        <dbReference type="Pfam" id="PF13191"/>
    </source>
</evidence>
<keyword evidence="13" id="KW-1185">Reference proteome</keyword>
<dbReference type="SUPFAM" id="SSF52540">
    <property type="entry name" value="P-loop containing nucleoside triphosphate hydrolases"/>
    <property type="match status" value="1"/>
</dbReference>
<evidence type="ECO:0000256" key="1">
    <source>
        <dbReference type="ARBA" id="ARBA00004141"/>
    </source>
</evidence>
<dbReference type="Gene3D" id="1.20.1250.20">
    <property type="entry name" value="MFS general substrate transporter like domains"/>
    <property type="match status" value="1"/>
</dbReference>
<dbReference type="InterPro" id="IPR009716">
    <property type="entry name" value="Ferroportin-1"/>
</dbReference>
<dbReference type="EMBL" id="CAJRGZ010000014">
    <property type="protein sequence ID" value="CAG5138612.1"/>
    <property type="molecule type" value="Genomic_DNA"/>
</dbReference>
<dbReference type="GO" id="GO:0005381">
    <property type="term" value="F:iron ion transmembrane transporter activity"/>
    <property type="evidence" value="ECO:0007669"/>
    <property type="project" value="InterPro"/>
</dbReference>
<sequence length="877" mass="97803">MESFISLISLAVLSAITIGVSIPRDDTSYINSLETSPEDVKTSPPPSLPYPLSFLNPRANASQAENVHSESTTATTCQQCSQVYKDCRNLIAPVGIGLVDGYSTRIAIWVVFAQNAVSVLVEYFAIANVYAAVPELGVGKGKQSETDTATELQPQHSSHRDTVSNAPGRRPTLLANITSHLQPYRAYVENPAFLASFSLSLLYLTVLSFASQMTTYLLTLGFTSTHVSIMHLVSVILELSATVAAPWLMSKIGAVRAGLWFINEQVLAIGLAIGLFHVFPTSTAPMLAGAALVLGVCLSRLGLWGFDLSVQYLVQEDAPPASRGSFSAIEMSLQNLFELLSFATTMVWYRPQDFTIPILIRWLVLPLGRHPARFRPTPFLQQTSNNNSQSANTGGSNSHDGDKQERSKFARSVLEGSTVALISLFGLGLGGYAYSLFYKRTVAKKIENAFATGYSSQERVVLGRISYGTEPDKIQEIVEREYWVPRAEQEDIDNVVSGRARGRYYLVIGERGTGKRALLLEAMRKVNGDGIAMLEAHNDLEVFRTRLGKAIDYEFHEDYIGGLFSIRGPRDSSPLLDIERALNQMEKVALSLRKRRGKPLLMIINNIHLFKDDEAGKHLLEILQQRAEIWAGNELVTTVFTSDEFWTLERLTPHATNMHVISVRDVRKNVVTTALKQYRARYHNEDVPQSILDEVFAKVGGRLIFLNQVAKSKDMLETCKQINRREKTWFLNNCWILGDSMDDDVEEQQKYCAAAIVLARALVLREKETMDSDQFTLPEIPLHEARQIITRADFVHPFDHINVVHIDAHGMVRADSVPMQNAFREVVQQPGFEEHLKATLNRLDELESLARTREVAMRDPPDRSGGIVPVQTYCAKL</sequence>
<dbReference type="InterPro" id="IPR041664">
    <property type="entry name" value="AAA_16"/>
</dbReference>
<dbReference type="InterPro" id="IPR036259">
    <property type="entry name" value="MFS_trans_sf"/>
</dbReference>
<dbReference type="PANTHER" id="PTHR36168">
    <property type="entry name" value="CHROMOSOME 1, WHOLE GENOME SHOTGUN SEQUENCE"/>
    <property type="match status" value="1"/>
</dbReference>
<evidence type="ECO:0000256" key="8">
    <source>
        <dbReference type="SAM" id="Phobius"/>
    </source>
</evidence>
<keyword evidence="6 8" id="KW-0472">Membrane</keyword>
<evidence type="ECO:0000256" key="4">
    <source>
        <dbReference type="ARBA" id="ARBA00022692"/>
    </source>
</evidence>
<comment type="similarity">
    <text evidence="2">Belongs to the ferroportin (FP) (TC 2.A.100) family. SLC40A subfamily.</text>
</comment>
<keyword evidence="5 8" id="KW-1133">Transmembrane helix</keyword>
<dbReference type="InterPro" id="IPR027417">
    <property type="entry name" value="P-loop_NTPase"/>
</dbReference>
<dbReference type="OrthoDB" id="511599at2759"/>
<dbReference type="RefSeq" id="XP_043163932.1">
    <property type="nucleotide sequence ID" value="XM_043307997.1"/>
</dbReference>
<dbReference type="Gene3D" id="3.40.50.300">
    <property type="entry name" value="P-loop containing nucleotide triphosphate hydrolases"/>
    <property type="match status" value="1"/>
</dbReference>
<dbReference type="Pfam" id="PF24913">
    <property type="entry name" value="WHD_AAA_fung"/>
    <property type="match status" value="1"/>
</dbReference>
<evidence type="ECO:0000256" key="2">
    <source>
        <dbReference type="ARBA" id="ARBA00006279"/>
    </source>
</evidence>
<feature type="transmembrane region" description="Helical" evidence="8">
    <location>
        <begin position="286"/>
        <end position="306"/>
    </location>
</feature>
<keyword evidence="9" id="KW-0732">Signal</keyword>
<feature type="compositionally biased region" description="Low complexity" evidence="7">
    <location>
        <begin position="381"/>
        <end position="398"/>
    </location>
</feature>
<feature type="signal peptide" evidence="9">
    <location>
        <begin position="1"/>
        <end position="19"/>
    </location>
</feature>
<accession>A0A8J2MVZ4</accession>
<dbReference type="Proteomes" id="UP000676310">
    <property type="component" value="Unassembled WGS sequence"/>
</dbReference>
<evidence type="ECO:0000256" key="7">
    <source>
        <dbReference type="SAM" id="MobiDB-lite"/>
    </source>
</evidence>
<dbReference type="SUPFAM" id="SSF103473">
    <property type="entry name" value="MFS general substrate transporter"/>
    <property type="match status" value="1"/>
</dbReference>
<feature type="transmembrane region" description="Helical" evidence="8">
    <location>
        <begin position="192"/>
        <end position="210"/>
    </location>
</feature>
<evidence type="ECO:0000313" key="13">
    <source>
        <dbReference type="Proteomes" id="UP000676310"/>
    </source>
</evidence>
<protein>
    <recommendedName>
        <fullName evidence="14">Orc1-like AAA ATPase domain-containing protein</fullName>
    </recommendedName>
</protein>
<gene>
    <name evidence="12" type="ORF">ALTATR162_LOCUS403</name>
</gene>
<evidence type="ECO:0000256" key="9">
    <source>
        <dbReference type="SAM" id="SignalP"/>
    </source>
</evidence>
<feature type="chain" id="PRO_5035173759" description="Orc1-like AAA ATPase domain-containing protein" evidence="9">
    <location>
        <begin position="20"/>
        <end position="877"/>
    </location>
</feature>